<dbReference type="EMBL" id="CP003261">
    <property type="protein sequence ID" value="AGK97702.1"/>
    <property type="molecule type" value="Genomic_DNA"/>
</dbReference>
<evidence type="ECO:0000313" key="2">
    <source>
        <dbReference type="EMBL" id="AGK97702.1"/>
    </source>
</evidence>
<gene>
    <name evidence="2" type="ORF">Clopa_2864</name>
</gene>
<feature type="transmembrane region" description="Helical" evidence="1">
    <location>
        <begin position="59"/>
        <end position="78"/>
    </location>
</feature>
<dbReference type="AlphaFoldDB" id="R4K3J5"/>
<reference evidence="2 3" key="1">
    <citation type="submission" date="2012-01" db="EMBL/GenBank/DDBJ databases">
        <title>Complete sequence of chromosome of Clostridium pasteurianum BC1.</title>
        <authorList>
            <consortium name="US DOE Joint Genome Institute"/>
            <person name="Lucas S."/>
            <person name="Han J."/>
            <person name="Lapidus A."/>
            <person name="Cheng J.-F."/>
            <person name="Goodwin L."/>
            <person name="Pitluck S."/>
            <person name="Peters L."/>
            <person name="Mikhailova N."/>
            <person name="Teshima H."/>
            <person name="Detter J.C."/>
            <person name="Han C."/>
            <person name="Tapia R."/>
            <person name="Land M."/>
            <person name="Hauser L."/>
            <person name="Kyrpides N."/>
            <person name="Ivanova N."/>
            <person name="Pagani I."/>
            <person name="Dunn J."/>
            <person name="Taghavi S."/>
            <person name="Francis A."/>
            <person name="van der Lelie D."/>
            <person name="Woyke T."/>
        </authorList>
    </citation>
    <scope>NUCLEOTIDE SEQUENCE [LARGE SCALE GENOMIC DNA]</scope>
    <source>
        <strain evidence="2 3">BC1</strain>
    </source>
</reference>
<keyword evidence="1" id="KW-1133">Transmembrane helix</keyword>
<evidence type="ECO:0000313" key="3">
    <source>
        <dbReference type="Proteomes" id="UP000013523"/>
    </source>
</evidence>
<keyword evidence="1" id="KW-0472">Membrane</keyword>
<proteinExistence type="predicted"/>
<keyword evidence="3" id="KW-1185">Reference proteome</keyword>
<accession>R4K3J5</accession>
<protein>
    <submittedName>
        <fullName evidence="2">Uncharacterized protein</fullName>
    </submittedName>
</protein>
<feature type="transmembrane region" description="Helical" evidence="1">
    <location>
        <begin position="17"/>
        <end position="38"/>
    </location>
</feature>
<dbReference type="KEGG" id="cpas:Clopa_2864"/>
<sequence>MKLKDKNKQLYNPTSNFIIFVVGTLITLLLAHIAPSTVNARSNLSDKILYAIFQSNLKFLYLIIGGWLEWIFIYSKYYPIINSKEIEIDNLTYDLNEAKNNMKTEAGLLLNRYSDLTKFKVKDILEDSMRRFIDGKDIIQSVQLYKYSFITNKDTTKIKVEYTGGYVKQDICINSIMQSYFIIPTYILNNLSIVLGLYNHLENDISDEEELLIMDIFNNIDNISKEIINDIKDKLKLKEEKTEDFDDYDADLYGVLTTTIKLLFNDDDENELIDEEDDYDKVRSIGKIFTQSSTEENLKSKKRLGILESILTKEYSIFQHDGDNDKNGRSYISKCISLNGEKFVLMLTADSSISLDIQWKNKLLELSNELEEVLKISFNEA</sequence>
<organism evidence="2 3">
    <name type="scientific">Clostridium pasteurianum BC1</name>
    <dbReference type="NCBI Taxonomy" id="86416"/>
    <lineage>
        <taxon>Bacteria</taxon>
        <taxon>Bacillati</taxon>
        <taxon>Bacillota</taxon>
        <taxon>Clostridia</taxon>
        <taxon>Eubacteriales</taxon>
        <taxon>Clostridiaceae</taxon>
        <taxon>Clostridium</taxon>
    </lineage>
</organism>
<dbReference type="OrthoDB" id="2958410at2"/>
<evidence type="ECO:0000256" key="1">
    <source>
        <dbReference type="SAM" id="Phobius"/>
    </source>
</evidence>
<dbReference type="PATRIC" id="fig|86416.3.peg.2850"/>
<name>R4K3J5_CLOPA</name>
<dbReference type="eggNOG" id="ENOG50334QB">
    <property type="taxonomic scope" value="Bacteria"/>
</dbReference>
<dbReference type="Proteomes" id="UP000013523">
    <property type="component" value="Chromosome"/>
</dbReference>
<dbReference type="RefSeq" id="WP_015615996.1">
    <property type="nucleotide sequence ID" value="NC_021182.1"/>
</dbReference>
<keyword evidence="1" id="KW-0812">Transmembrane</keyword>
<dbReference type="HOGENOM" id="CLU_725035_0_0_9"/>
<dbReference type="STRING" id="86416.Clopa_2864"/>